<keyword evidence="2" id="KW-1185">Reference proteome</keyword>
<dbReference type="AlphaFoldDB" id="A0A1I7K0A5"/>
<reference evidence="1 2" key="1">
    <citation type="submission" date="2016-10" db="EMBL/GenBank/DDBJ databases">
        <authorList>
            <person name="de Groot N.N."/>
        </authorList>
    </citation>
    <scope>NUCLEOTIDE SEQUENCE [LARGE SCALE GENOMIC DNA]</scope>
    <source>
        <strain evidence="1 2">R-24608</strain>
    </source>
</reference>
<gene>
    <name evidence="1" type="ORF">SAMN04489707_10352</name>
</gene>
<dbReference type="EMBL" id="FPBX01000035">
    <property type="protein sequence ID" value="SFU90811.1"/>
    <property type="molecule type" value="Genomic_DNA"/>
</dbReference>
<sequence>MWLYYGEISGLGQPGTYRNALLLAQAMEKQQFNAVQALAERLQLNALPVLSLQMEALGKANEIIEMSQE</sequence>
<evidence type="ECO:0000313" key="2">
    <source>
        <dbReference type="Proteomes" id="UP000183656"/>
    </source>
</evidence>
<dbReference type="Proteomes" id="UP000183656">
    <property type="component" value="Unassembled WGS sequence"/>
</dbReference>
<proteinExistence type="predicted"/>
<accession>A0A1I7K0A5</accession>
<dbReference type="STRING" id="343013.SAMN04489707_10352"/>
<evidence type="ECO:0000313" key="1">
    <source>
        <dbReference type="EMBL" id="SFU90811.1"/>
    </source>
</evidence>
<name>A0A1I7K0A5_9BURK</name>
<dbReference type="RefSeq" id="WP_054257306.1">
    <property type="nucleotide sequence ID" value="NZ_FPBX01000035.1"/>
</dbReference>
<organism evidence="1 2">
    <name type="scientific">Paenacidovorax caeni</name>
    <dbReference type="NCBI Taxonomy" id="343013"/>
    <lineage>
        <taxon>Bacteria</taxon>
        <taxon>Pseudomonadati</taxon>
        <taxon>Pseudomonadota</taxon>
        <taxon>Betaproteobacteria</taxon>
        <taxon>Burkholderiales</taxon>
        <taxon>Comamonadaceae</taxon>
        <taxon>Paenacidovorax</taxon>
    </lineage>
</organism>
<protein>
    <submittedName>
        <fullName evidence="1">Uncharacterized protein</fullName>
    </submittedName>
</protein>